<dbReference type="Pfam" id="PF22886">
    <property type="entry name" value="DUF7021"/>
    <property type="match status" value="1"/>
</dbReference>
<accession>A0ABY8EG90</accession>
<gene>
    <name evidence="3" type="ORF">P4S50_06865</name>
</gene>
<keyword evidence="4" id="KW-1185">Reference proteome</keyword>
<dbReference type="InterPro" id="IPR054286">
    <property type="entry name" value="DUF7021"/>
</dbReference>
<organism evidence="3 4">
    <name type="scientific">Tepidibacter hydrothermalis</name>
    <dbReference type="NCBI Taxonomy" id="3036126"/>
    <lineage>
        <taxon>Bacteria</taxon>
        <taxon>Bacillati</taxon>
        <taxon>Bacillota</taxon>
        <taxon>Clostridia</taxon>
        <taxon>Peptostreptococcales</taxon>
        <taxon>Peptostreptococcaceae</taxon>
        <taxon>Tepidibacter</taxon>
    </lineage>
</organism>
<evidence type="ECO:0000259" key="1">
    <source>
        <dbReference type="Pfam" id="PF10020"/>
    </source>
</evidence>
<name>A0ABY8EG90_9FIRM</name>
<reference evidence="3 4" key="1">
    <citation type="submission" date="2023-03" db="EMBL/GenBank/DDBJ databases">
        <title>Complete genome sequence of Tepidibacter sp. SWIR-1, isolated from a deep-sea hydrothermal vent.</title>
        <authorList>
            <person name="Li X."/>
        </authorList>
    </citation>
    <scope>NUCLEOTIDE SEQUENCE [LARGE SCALE GENOMIC DNA]</scope>
    <source>
        <strain evidence="3 4">SWIR-1</strain>
    </source>
</reference>
<protein>
    <submittedName>
        <fullName evidence="3">DUF2262 domain-containing protein</fullName>
    </submittedName>
</protein>
<dbReference type="Proteomes" id="UP001222800">
    <property type="component" value="Chromosome"/>
</dbReference>
<evidence type="ECO:0000259" key="2">
    <source>
        <dbReference type="Pfam" id="PF22886"/>
    </source>
</evidence>
<proteinExistence type="predicted"/>
<dbReference type="InterPro" id="IPR019260">
    <property type="entry name" value="DUF2262"/>
</dbReference>
<evidence type="ECO:0000313" key="3">
    <source>
        <dbReference type="EMBL" id="WFD11791.1"/>
    </source>
</evidence>
<dbReference type="Pfam" id="PF10020">
    <property type="entry name" value="DUF2262"/>
    <property type="match status" value="1"/>
</dbReference>
<evidence type="ECO:0000313" key="4">
    <source>
        <dbReference type="Proteomes" id="UP001222800"/>
    </source>
</evidence>
<feature type="domain" description="DUF7021" evidence="2">
    <location>
        <begin position="6"/>
        <end position="120"/>
    </location>
</feature>
<feature type="domain" description="DUF2262" evidence="1">
    <location>
        <begin position="129"/>
        <end position="268"/>
    </location>
</feature>
<dbReference type="EMBL" id="CP120733">
    <property type="protein sequence ID" value="WFD11791.1"/>
    <property type="molecule type" value="Genomic_DNA"/>
</dbReference>
<sequence>MSRYSEKNRFENRFTEDVIEVAVVTGASGVSSGKAGGDVLWNSSIDIIAYKDVNRDKPAVEEEVRLEWLVDDEELRKTRDILMKNSIVRLSIRKGKRSMMLVEVLGVEYKDQELEAILEESMKPVYYNDEILGEFEMNKSVKVFGKDVSWDGEDGDLCFDWNEEEDVMKRSLQTAHTLFKNELEWNAKIRDYVSSEMLELANEWLKDDDDAKVDEITKDMFIRLMEFESMSVHQDGSFEMYFSDGDMFWGHCIIVEGNVNGEFDSAYIAG</sequence>
<dbReference type="RefSeq" id="WP_277733958.1">
    <property type="nucleotide sequence ID" value="NZ_CP120733.1"/>
</dbReference>